<dbReference type="SUPFAM" id="SSF53850">
    <property type="entry name" value="Periplasmic binding protein-like II"/>
    <property type="match status" value="1"/>
</dbReference>
<reference evidence="3 4" key="1">
    <citation type="submission" date="2016-05" db="EMBL/GenBank/DDBJ databases">
        <title>Paenibacillus sp. 1ZS3-15 nov., isolated from the rhizosphere soil.</title>
        <authorList>
            <person name="Zhang X.X."/>
            <person name="Zhang J."/>
        </authorList>
    </citation>
    <scope>NUCLEOTIDE SEQUENCE [LARGE SCALE GENOMIC DNA]</scope>
    <source>
        <strain evidence="3 4">1ZS3-15</strain>
    </source>
</reference>
<dbReference type="Proteomes" id="UP000078454">
    <property type="component" value="Unassembled WGS sequence"/>
</dbReference>
<organism evidence="3 4">
    <name type="scientific">Paenibacillus oryzisoli</name>
    <dbReference type="NCBI Taxonomy" id="1850517"/>
    <lineage>
        <taxon>Bacteria</taxon>
        <taxon>Bacillati</taxon>
        <taxon>Bacillota</taxon>
        <taxon>Bacilli</taxon>
        <taxon>Bacillales</taxon>
        <taxon>Paenibacillaceae</taxon>
        <taxon>Paenibacillus</taxon>
    </lineage>
</organism>
<dbReference type="Gene3D" id="3.40.190.10">
    <property type="entry name" value="Periplasmic binding protein-like II"/>
    <property type="match status" value="2"/>
</dbReference>
<feature type="chain" id="PRO_5039156685" description="ABC transporter substrate-binding protein" evidence="2">
    <location>
        <begin position="23"/>
        <end position="517"/>
    </location>
</feature>
<name>A0A198AAA8_9BACL</name>
<dbReference type="PANTHER" id="PTHR43649:SF33">
    <property type="entry name" value="POLYGALACTURONAN_RHAMNOGALACTURONAN-BINDING PROTEIN YTCQ"/>
    <property type="match status" value="1"/>
</dbReference>
<protein>
    <recommendedName>
        <fullName evidence="5">ABC transporter substrate-binding protein</fullName>
    </recommendedName>
</protein>
<sequence>MKKLRVLTTVLAMSIPVAVIMAGCSNGAETNQTAATSAPAASKAPAAPVKIEWMQVGWGTNVPTSDDFVKKELDKKLGTNLILTSPATNEDYQNQLNVRLAGGTPPDVYQILNRDSLLKSISTDSLLDLTPYLKTKLKPFADFVGEDTLNNDKVDGKLYTITKKPGVSSNSYWLRKDWLDNLNLKVPVTLDDLYAVAKAFTNDDPDKNGKKDTYAITGSGFDAFSVIYGAFGVGSPTPNNSLPEIYVKDNKMVSSLYDPNMKNALAFIKKMIDEGLVDPELLASTGQQYVQKAIQGKAGMGNFSWTDLAKDAPAKQIKEVNPKAEWMQIAPPKGPGGQYDLSVGKGTSFTLFGIPKALEKDTAKLDKIFDYINYISTKEGNRLVSYGVEGRHYTLNGEKVVPTDLLAKEGAYTWLYQVTGRPEAEYLQTKFPSQAPLIDFVQKQPRMTAYNGLLNPPADFVSADATRFIKEELSKFIYGKTSLDKYDEFLKNLETKFKYNLYLDGAQKRLKELGYTN</sequence>
<dbReference type="PANTHER" id="PTHR43649">
    <property type="entry name" value="ARABINOSE-BINDING PROTEIN-RELATED"/>
    <property type="match status" value="1"/>
</dbReference>
<proteinExistence type="predicted"/>
<dbReference type="STRING" id="1850517.A8708_28930"/>
<keyword evidence="1 2" id="KW-0732">Signal</keyword>
<dbReference type="AlphaFoldDB" id="A0A198AAA8"/>
<dbReference type="OrthoDB" id="9787283at2"/>
<accession>A0A198AAA8</accession>
<evidence type="ECO:0008006" key="5">
    <source>
        <dbReference type="Google" id="ProtNLM"/>
    </source>
</evidence>
<evidence type="ECO:0000313" key="4">
    <source>
        <dbReference type="Proteomes" id="UP000078454"/>
    </source>
</evidence>
<dbReference type="InterPro" id="IPR050490">
    <property type="entry name" value="Bact_solute-bd_prot1"/>
</dbReference>
<feature type="signal peptide" evidence="2">
    <location>
        <begin position="1"/>
        <end position="22"/>
    </location>
</feature>
<keyword evidence="4" id="KW-1185">Reference proteome</keyword>
<dbReference type="RefSeq" id="WP_068665198.1">
    <property type="nucleotide sequence ID" value="NZ_LYPB01000069.1"/>
</dbReference>
<comment type="caution">
    <text evidence="3">The sequence shown here is derived from an EMBL/GenBank/DDBJ whole genome shotgun (WGS) entry which is preliminary data.</text>
</comment>
<evidence type="ECO:0000256" key="1">
    <source>
        <dbReference type="ARBA" id="ARBA00022729"/>
    </source>
</evidence>
<dbReference type="EMBL" id="LYPB01000069">
    <property type="protein sequence ID" value="OAS18035.1"/>
    <property type="molecule type" value="Genomic_DNA"/>
</dbReference>
<evidence type="ECO:0000256" key="2">
    <source>
        <dbReference type="SAM" id="SignalP"/>
    </source>
</evidence>
<dbReference type="PROSITE" id="PS51257">
    <property type="entry name" value="PROKAR_LIPOPROTEIN"/>
    <property type="match status" value="1"/>
</dbReference>
<gene>
    <name evidence="3" type="ORF">A8708_28930</name>
</gene>
<evidence type="ECO:0000313" key="3">
    <source>
        <dbReference type="EMBL" id="OAS18035.1"/>
    </source>
</evidence>